<comment type="caution">
    <text evidence="2">The sequence shown here is derived from an EMBL/GenBank/DDBJ whole genome shotgun (WGS) entry which is preliminary data.</text>
</comment>
<dbReference type="EMBL" id="JARPUR010000002">
    <property type="protein sequence ID" value="KAK4883337.1"/>
    <property type="molecule type" value="Genomic_DNA"/>
</dbReference>
<protein>
    <submittedName>
        <fullName evidence="2">Uncharacterized protein</fullName>
    </submittedName>
</protein>
<accession>A0AAN7SIQ5</accession>
<evidence type="ECO:0000256" key="1">
    <source>
        <dbReference type="SAM" id="MobiDB-lite"/>
    </source>
</evidence>
<feature type="compositionally biased region" description="Acidic residues" evidence="1">
    <location>
        <begin position="1"/>
        <end position="22"/>
    </location>
</feature>
<sequence>METLEEGTSGDEETNNTQEEETNIVKEIKARRIRWYGHLSRKEEESIAKKIMKWKPQETRAKGKPNIRWEDQVINDIKTMRIDKWSEKMKNRTDGGK</sequence>
<proteinExistence type="predicted"/>
<evidence type="ECO:0000313" key="3">
    <source>
        <dbReference type="Proteomes" id="UP001353858"/>
    </source>
</evidence>
<dbReference type="Proteomes" id="UP001353858">
    <property type="component" value="Unassembled WGS sequence"/>
</dbReference>
<dbReference type="AlphaFoldDB" id="A0AAN7SIQ5"/>
<evidence type="ECO:0000313" key="2">
    <source>
        <dbReference type="EMBL" id="KAK4883337.1"/>
    </source>
</evidence>
<feature type="region of interest" description="Disordered" evidence="1">
    <location>
        <begin position="1"/>
        <end position="23"/>
    </location>
</feature>
<organism evidence="2 3">
    <name type="scientific">Aquatica leii</name>
    <dbReference type="NCBI Taxonomy" id="1421715"/>
    <lineage>
        <taxon>Eukaryota</taxon>
        <taxon>Metazoa</taxon>
        <taxon>Ecdysozoa</taxon>
        <taxon>Arthropoda</taxon>
        <taxon>Hexapoda</taxon>
        <taxon>Insecta</taxon>
        <taxon>Pterygota</taxon>
        <taxon>Neoptera</taxon>
        <taxon>Endopterygota</taxon>
        <taxon>Coleoptera</taxon>
        <taxon>Polyphaga</taxon>
        <taxon>Elateriformia</taxon>
        <taxon>Elateroidea</taxon>
        <taxon>Lampyridae</taxon>
        <taxon>Luciolinae</taxon>
        <taxon>Aquatica</taxon>
    </lineage>
</organism>
<reference evidence="3" key="1">
    <citation type="submission" date="2023-01" db="EMBL/GenBank/DDBJ databases">
        <title>Key to firefly adult light organ development and bioluminescence: homeobox transcription factors regulate luciferase expression and transportation to peroxisome.</title>
        <authorList>
            <person name="Fu X."/>
        </authorList>
    </citation>
    <scope>NUCLEOTIDE SEQUENCE [LARGE SCALE GENOMIC DNA]</scope>
</reference>
<name>A0AAN7SIQ5_9COLE</name>
<gene>
    <name evidence="2" type="ORF">RN001_006656</name>
</gene>
<keyword evidence="3" id="KW-1185">Reference proteome</keyword>